<keyword evidence="2" id="KW-1133">Transmembrane helix</keyword>
<dbReference type="OrthoDB" id="839573at2"/>
<dbReference type="AlphaFoldDB" id="A0A1G6WV36"/>
<evidence type="ECO:0000313" key="3">
    <source>
        <dbReference type="EMBL" id="SDD69711.1"/>
    </source>
</evidence>
<dbReference type="RefSeq" id="WP_087941085.1">
    <property type="nucleotide sequence ID" value="NZ_FNAC01000048.1"/>
</dbReference>
<evidence type="ECO:0000256" key="2">
    <source>
        <dbReference type="SAM" id="Phobius"/>
    </source>
</evidence>
<organism evidence="3 4">
    <name type="scientific">Algoriphagus faecimaris</name>
    <dbReference type="NCBI Taxonomy" id="686796"/>
    <lineage>
        <taxon>Bacteria</taxon>
        <taxon>Pseudomonadati</taxon>
        <taxon>Bacteroidota</taxon>
        <taxon>Cytophagia</taxon>
        <taxon>Cytophagales</taxon>
        <taxon>Cyclobacteriaceae</taxon>
        <taxon>Algoriphagus</taxon>
    </lineage>
</organism>
<feature type="transmembrane region" description="Helical" evidence="2">
    <location>
        <begin position="6"/>
        <end position="25"/>
    </location>
</feature>
<keyword evidence="2" id="KW-0472">Membrane</keyword>
<proteinExistence type="predicted"/>
<feature type="region of interest" description="Disordered" evidence="1">
    <location>
        <begin position="31"/>
        <end position="76"/>
    </location>
</feature>
<gene>
    <name evidence="3" type="ORF">SAMN04488104_104811</name>
</gene>
<evidence type="ECO:0000313" key="4">
    <source>
        <dbReference type="Proteomes" id="UP000199060"/>
    </source>
</evidence>
<accession>A0A1G6WV36</accession>
<evidence type="ECO:0000256" key="1">
    <source>
        <dbReference type="SAM" id="MobiDB-lite"/>
    </source>
</evidence>
<keyword evidence="4" id="KW-1185">Reference proteome</keyword>
<name>A0A1G6WV36_9BACT</name>
<reference evidence="4" key="1">
    <citation type="submission" date="2016-10" db="EMBL/GenBank/DDBJ databases">
        <authorList>
            <person name="Varghese N."/>
            <person name="Submissions S."/>
        </authorList>
    </citation>
    <scope>NUCLEOTIDE SEQUENCE [LARGE SCALE GENOMIC DNA]</scope>
    <source>
        <strain evidence="4">DSM 23095</strain>
    </source>
</reference>
<sequence>MSSLMINLFLAGFAYVIVIYFVAMMTKNALKKDRPDNDDGDGGVENQKPPKIDLPPGVVWPSDSPARKPTAEPVEA</sequence>
<dbReference type="Proteomes" id="UP000199060">
    <property type="component" value="Unassembled WGS sequence"/>
</dbReference>
<dbReference type="EMBL" id="FNAC01000048">
    <property type="protein sequence ID" value="SDD69711.1"/>
    <property type="molecule type" value="Genomic_DNA"/>
</dbReference>
<protein>
    <submittedName>
        <fullName evidence="3">Uncharacterized protein</fullName>
    </submittedName>
</protein>
<keyword evidence="2" id="KW-0812">Transmembrane</keyword>